<dbReference type="InterPro" id="IPR017517">
    <property type="entry name" value="Maleyloyr_isom"/>
</dbReference>
<dbReference type="GO" id="GO:0046872">
    <property type="term" value="F:metal ion binding"/>
    <property type="evidence" value="ECO:0007669"/>
    <property type="project" value="InterPro"/>
</dbReference>
<dbReference type="AlphaFoldDB" id="A0A7G1KL15"/>
<dbReference type="InterPro" id="IPR024344">
    <property type="entry name" value="MDMPI_metal-binding"/>
</dbReference>
<name>A0A7G1KL15_9NOCA</name>
<reference evidence="2 3" key="1">
    <citation type="submission" date="2020-08" db="EMBL/GenBank/DDBJ databases">
        <title>Genome Sequencing of Nocardia wallacei strain FMUON74 and assembly.</title>
        <authorList>
            <person name="Toyokawa M."/>
            <person name="Uesaka K."/>
        </authorList>
    </citation>
    <scope>NUCLEOTIDE SEQUENCE [LARGE SCALE GENOMIC DNA]</scope>
    <source>
        <strain evidence="2 3">FMUON74</strain>
    </source>
</reference>
<dbReference type="EMBL" id="AP023396">
    <property type="protein sequence ID" value="BCK54679.1"/>
    <property type="molecule type" value="Genomic_DNA"/>
</dbReference>
<feature type="domain" description="Mycothiol-dependent maleylpyruvate isomerase metal-binding" evidence="1">
    <location>
        <begin position="13"/>
        <end position="136"/>
    </location>
</feature>
<organism evidence="2 3">
    <name type="scientific">Nocardia wallacei</name>
    <dbReference type="NCBI Taxonomy" id="480035"/>
    <lineage>
        <taxon>Bacteria</taxon>
        <taxon>Bacillati</taxon>
        <taxon>Actinomycetota</taxon>
        <taxon>Actinomycetes</taxon>
        <taxon>Mycobacteriales</taxon>
        <taxon>Nocardiaceae</taxon>
        <taxon>Nocardia</taxon>
    </lineage>
</organism>
<dbReference type="RefSeq" id="WP_187687903.1">
    <property type="nucleotide sequence ID" value="NZ_AP023396.1"/>
</dbReference>
<dbReference type="Gene3D" id="1.20.120.450">
    <property type="entry name" value="dinb family like domain"/>
    <property type="match status" value="1"/>
</dbReference>
<evidence type="ECO:0000259" key="1">
    <source>
        <dbReference type="Pfam" id="PF11716"/>
    </source>
</evidence>
<accession>A0A7G1KL15</accession>
<dbReference type="InterPro" id="IPR034660">
    <property type="entry name" value="DinB/YfiT-like"/>
</dbReference>
<dbReference type="InterPro" id="IPR017520">
    <property type="entry name" value="CHP03086"/>
</dbReference>
<dbReference type="KEGG" id="nwl:NWFMUON74_24510"/>
<proteinExistence type="predicted"/>
<dbReference type="Pfam" id="PF11716">
    <property type="entry name" value="MDMPI_N"/>
    <property type="match status" value="1"/>
</dbReference>
<evidence type="ECO:0000313" key="2">
    <source>
        <dbReference type="EMBL" id="BCK54679.1"/>
    </source>
</evidence>
<dbReference type="NCBIfam" id="TIGR03083">
    <property type="entry name" value="maleylpyruvate isomerase family mycothiol-dependent enzyme"/>
    <property type="match status" value="1"/>
</dbReference>
<gene>
    <name evidence="2" type="ORF">NWFMUON74_24510</name>
</gene>
<keyword evidence="3" id="KW-1185">Reference proteome</keyword>
<evidence type="ECO:0000313" key="3">
    <source>
        <dbReference type="Proteomes" id="UP000516173"/>
    </source>
</evidence>
<sequence>MGENTVTEWAVLNEAHAALRNVVRGLTAEDLGRPTPCAEWTVAQVIQHAAGDQVAYAAFLTGGPGPDENPFAPSGTLAESAEVTIERAMAAAAAAWATVPAATEEVSVPIPPNKLTAELGVGACALDAAVHAWDLAVASGQPSPLTPELARRLLPVAHVLADPLRGFAFAEALRGNDSGDPDALLRYLGRDPRWRA</sequence>
<dbReference type="SUPFAM" id="SSF109854">
    <property type="entry name" value="DinB/YfiT-like putative metalloenzymes"/>
    <property type="match status" value="1"/>
</dbReference>
<dbReference type="GeneID" id="80347007"/>
<protein>
    <recommendedName>
        <fullName evidence="1">Mycothiol-dependent maleylpyruvate isomerase metal-binding domain-containing protein</fullName>
    </recommendedName>
</protein>
<dbReference type="NCBIfam" id="TIGR03086">
    <property type="entry name" value="TIGR03086 family metal-binding protein"/>
    <property type="match status" value="1"/>
</dbReference>
<dbReference type="Proteomes" id="UP000516173">
    <property type="component" value="Chromosome"/>
</dbReference>